<name>A0ABR6F2C3_9SPHI</name>
<evidence type="ECO:0000256" key="2">
    <source>
        <dbReference type="ARBA" id="ARBA00023125"/>
    </source>
</evidence>
<keyword evidence="2" id="KW-0238">DNA-binding</keyword>
<organism evidence="5 6">
    <name type="scientific">Pedobacter gandavensis</name>
    <dbReference type="NCBI Taxonomy" id="2679963"/>
    <lineage>
        <taxon>Bacteria</taxon>
        <taxon>Pseudomonadati</taxon>
        <taxon>Bacteroidota</taxon>
        <taxon>Sphingobacteriia</taxon>
        <taxon>Sphingobacteriales</taxon>
        <taxon>Sphingobacteriaceae</taxon>
        <taxon>Pedobacter</taxon>
    </lineage>
</organism>
<evidence type="ECO:0000259" key="4">
    <source>
        <dbReference type="PROSITE" id="PS01124"/>
    </source>
</evidence>
<evidence type="ECO:0000256" key="3">
    <source>
        <dbReference type="ARBA" id="ARBA00023163"/>
    </source>
</evidence>
<dbReference type="EMBL" id="WNXC01000009">
    <property type="protein sequence ID" value="MBB2151366.1"/>
    <property type="molecule type" value="Genomic_DNA"/>
</dbReference>
<dbReference type="PANTHER" id="PTHR43280">
    <property type="entry name" value="ARAC-FAMILY TRANSCRIPTIONAL REGULATOR"/>
    <property type="match status" value="1"/>
</dbReference>
<dbReference type="InterPro" id="IPR018062">
    <property type="entry name" value="HTH_AraC-typ_CS"/>
</dbReference>
<protein>
    <submittedName>
        <fullName evidence="5">Helix-turn-helix domain-containing protein</fullName>
    </submittedName>
</protein>
<dbReference type="CDD" id="cd06976">
    <property type="entry name" value="cupin_MtlR-like_N"/>
    <property type="match status" value="1"/>
</dbReference>
<gene>
    <name evidence="5" type="ORF">GM920_20870</name>
</gene>
<dbReference type="RefSeq" id="WP_182961135.1">
    <property type="nucleotide sequence ID" value="NZ_WNXC01000009.1"/>
</dbReference>
<keyword evidence="3" id="KW-0804">Transcription</keyword>
<keyword evidence="6" id="KW-1185">Reference proteome</keyword>
<dbReference type="Pfam" id="PF12833">
    <property type="entry name" value="HTH_18"/>
    <property type="match status" value="1"/>
</dbReference>
<dbReference type="Proteomes" id="UP000636110">
    <property type="component" value="Unassembled WGS sequence"/>
</dbReference>
<keyword evidence="1" id="KW-0805">Transcription regulation</keyword>
<reference evidence="5 6" key="1">
    <citation type="submission" date="2019-11" db="EMBL/GenBank/DDBJ databases">
        <title>Description of Pedobacter sp. LMG 31462T.</title>
        <authorList>
            <person name="Carlier A."/>
            <person name="Qi S."/>
            <person name="Vandamme P."/>
        </authorList>
    </citation>
    <scope>NUCLEOTIDE SEQUENCE [LARGE SCALE GENOMIC DNA]</scope>
    <source>
        <strain evidence="5 6">LMG 31462</strain>
    </source>
</reference>
<accession>A0ABR6F2C3</accession>
<dbReference type="PROSITE" id="PS00041">
    <property type="entry name" value="HTH_ARAC_FAMILY_1"/>
    <property type="match status" value="1"/>
</dbReference>
<dbReference type="Gene3D" id="1.10.10.60">
    <property type="entry name" value="Homeodomain-like"/>
    <property type="match status" value="2"/>
</dbReference>
<dbReference type="InterPro" id="IPR009057">
    <property type="entry name" value="Homeodomain-like_sf"/>
</dbReference>
<comment type="caution">
    <text evidence="5">The sequence shown here is derived from an EMBL/GenBank/DDBJ whole genome shotgun (WGS) entry which is preliminary data.</text>
</comment>
<dbReference type="InterPro" id="IPR018060">
    <property type="entry name" value="HTH_AraC"/>
</dbReference>
<dbReference type="PROSITE" id="PS01124">
    <property type="entry name" value="HTH_ARAC_FAMILY_2"/>
    <property type="match status" value="1"/>
</dbReference>
<sequence length="289" mass="34447">MKPVFEFISPLPSSSLKAFFQEKDEFDAPWHFHPQFELTYILRSSGLRYVGNSIENFEEDDLVLLGPSLPHCWKNVGPQINKAQAIVIQWDLNLLGQDWLKQPEFSHIKRMLELSEKGIRFDKVFACKIKDTLIKMLEMESFEKLMCFLNLMQLISEQPEYQILCDHNFTITTASQQSDRINSIYQYVRKHYGSKIRLEDIAAHLHMTEENFSRFFSRVMKKTFFTFLNEFRLHMACKQLIETDLQVKEISYACGYETLPFFYRQFKRFKQISPLQFRLKYHKLDPDFA</sequence>
<dbReference type="SMART" id="SM00342">
    <property type="entry name" value="HTH_ARAC"/>
    <property type="match status" value="1"/>
</dbReference>
<proteinExistence type="predicted"/>
<dbReference type="SUPFAM" id="SSF46689">
    <property type="entry name" value="Homeodomain-like"/>
    <property type="match status" value="2"/>
</dbReference>
<dbReference type="SUPFAM" id="SSF51182">
    <property type="entry name" value="RmlC-like cupins"/>
    <property type="match status" value="1"/>
</dbReference>
<feature type="domain" description="HTH araC/xylS-type" evidence="4">
    <location>
        <begin position="182"/>
        <end position="280"/>
    </location>
</feature>
<evidence type="ECO:0000313" key="5">
    <source>
        <dbReference type="EMBL" id="MBB2151366.1"/>
    </source>
</evidence>
<evidence type="ECO:0000313" key="6">
    <source>
        <dbReference type="Proteomes" id="UP000636110"/>
    </source>
</evidence>
<dbReference type="InterPro" id="IPR011051">
    <property type="entry name" value="RmlC_Cupin_sf"/>
</dbReference>
<evidence type="ECO:0000256" key="1">
    <source>
        <dbReference type="ARBA" id="ARBA00023015"/>
    </source>
</evidence>
<dbReference type="Gene3D" id="2.60.120.10">
    <property type="entry name" value="Jelly Rolls"/>
    <property type="match status" value="1"/>
</dbReference>
<dbReference type="InterPro" id="IPR014710">
    <property type="entry name" value="RmlC-like_jellyroll"/>
</dbReference>
<dbReference type="PANTHER" id="PTHR43280:SF27">
    <property type="entry name" value="TRANSCRIPTIONAL REGULATOR MTLR"/>
    <property type="match status" value="1"/>
</dbReference>